<dbReference type="PIRSF" id="PIRSF033328">
    <property type="entry name" value="Phest_Mll4975"/>
    <property type="match status" value="1"/>
</dbReference>
<evidence type="ECO:0000313" key="2">
    <source>
        <dbReference type="EMBL" id="QRG08243.1"/>
    </source>
</evidence>
<proteinExistence type="predicted"/>
<sequence length="264" mass="28574">MVPSPASATRKRTIHSSPADPAPRRPEAVTASRRYAVYLAPPAESALWRFGSSVLGYDAETGAEPAAPDLAGFDAETWRDVTAEPRRYGFHGTLKAPFRLATDRGEPDLSAALAALAAEHHPFELPPLAVRALGPFIALVPPAPMPTLAEVARCAVLDLDPLRAPLTEAEIAKRRPERLTARQCEYLGTYGYPYVLEEYRFHMTLTGPLPEAERGRALNALAEAFAASGAEVPVTIAELGLYVQERPGTRFRLVERIALGSGRP</sequence>
<feature type="region of interest" description="Disordered" evidence="1">
    <location>
        <begin position="1"/>
        <end position="28"/>
    </location>
</feature>
<dbReference type="Proteomes" id="UP000596427">
    <property type="component" value="Chromosome"/>
</dbReference>
<reference evidence="2 3" key="1">
    <citation type="submission" date="2020-10" db="EMBL/GenBank/DDBJ databases">
        <title>Degradation of 1,4-Dioxane by Xanthobacter sp. YN2, via a Novel Group-2 Soluble Di-Iron Monooxygenase.</title>
        <authorList>
            <person name="Ma F."/>
            <person name="Wang Y."/>
            <person name="Yang J."/>
            <person name="Guo H."/>
            <person name="Su D."/>
            <person name="Yu L."/>
        </authorList>
    </citation>
    <scope>NUCLEOTIDE SEQUENCE [LARGE SCALE GENOMIC DNA]</scope>
    <source>
        <strain evidence="2 3">YN2</strain>
    </source>
</reference>
<dbReference type="NCBIfam" id="TIGR03223">
    <property type="entry name" value="Phn_opern_protn"/>
    <property type="match status" value="1"/>
</dbReference>
<dbReference type="Pfam" id="PF06299">
    <property type="entry name" value="DUF1045"/>
    <property type="match status" value="1"/>
</dbReference>
<protein>
    <submittedName>
        <fullName evidence="2">DUF1045 domain-containing protein</fullName>
    </submittedName>
</protein>
<dbReference type="AlphaFoldDB" id="A0A974SL70"/>
<dbReference type="InterPro" id="IPR009389">
    <property type="entry name" value="DUF1045"/>
</dbReference>
<dbReference type="Gene3D" id="3.90.1140.10">
    <property type="entry name" value="Cyclic phosphodiesterase"/>
    <property type="match status" value="1"/>
</dbReference>
<organism evidence="2 3">
    <name type="scientific">Xanthobacter dioxanivorans</name>
    <dbReference type="NCBI Taxonomy" id="2528964"/>
    <lineage>
        <taxon>Bacteria</taxon>
        <taxon>Pseudomonadati</taxon>
        <taxon>Pseudomonadota</taxon>
        <taxon>Alphaproteobacteria</taxon>
        <taxon>Hyphomicrobiales</taxon>
        <taxon>Xanthobacteraceae</taxon>
        <taxon>Xanthobacter</taxon>
    </lineage>
</organism>
<dbReference type="KEGG" id="xdi:EZH22_08010"/>
<name>A0A974SL70_9HYPH</name>
<dbReference type="EMBL" id="CP063362">
    <property type="protein sequence ID" value="QRG08243.1"/>
    <property type="molecule type" value="Genomic_DNA"/>
</dbReference>
<evidence type="ECO:0000313" key="3">
    <source>
        <dbReference type="Proteomes" id="UP000596427"/>
    </source>
</evidence>
<accession>A0A974SL70</accession>
<gene>
    <name evidence="2" type="ORF">EZH22_08010</name>
</gene>
<keyword evidence="3" id="KW-1185">Reference proteome</keyword>
<evidence type="ECO:0000256" key="1">
    <source>
        <dbReference type="SAM" id="MobiDB-lite"/>
    </source>
</evidence>